<evidence type="ECO:0000313" key="2">
    <source>
        <dbReference type="Proteomes" id="UP000297540"/>
    </source>
</evidence>
<name>A0A4Y8SM92_9SPHI</name>
<reference evidence="1 2" key="1">
    <citation type="journal article" date="2017" name="Int. J. Syst. Evol. Microbiol.">
        <title>Mucilaginibacterpsychrotolerans sp. nov., isolated from peatlands.</title>
        <authorList>
            <person name="Deng Y."/>
            <person name="Shen L."/>
            <person name="Xu B."/>
            <person name="Liu Y."/>
            <person name="Gu Z."/>
            <person name="Liu H."/>
            <person name="Zhou Y."/>
        </authorList>
    </citation>
    <scope>NUCLEOTIDE SEQUENCE [LARGE SCALE GENOMIC DNA]</scope>
    <source>
        <strain evidence="1 2">NH7-4</strain>
    </source>
</reference>
<dbReference type="PROSITE" id="PS51257">
    <property type="entry name" value="PROKAR_LIPOPROTEIN"/>
    <property type="match status" value="1"/>
</dbReference>
<dbReference type="Proteomes" id="UP000297540">
    <property type="component" value="Unassembled WGS sequence"/>
</dbReference>
<proteinExistence type="predicted"/>
<comment type="caution">
    <text evidence="1">The sequence shown here is derived from an EMBL/GenBank/DDBJ whole genome shotgun (WGS) entry which is preliminary data.</text>
</comment>
<keyword evidence="2" id="KW-1185">Reference proteome</keyword>
<evidence type="ECO:0008006" key="3">
    <source>
        <dbReference type="Google" id="ProtNLM"/>
    </source>
</evidence>
<accession>A0A4Y8SM92</accession>
<gene>
    <name evidence="1" type="ORF">E2R66_02645</name>
</gene>
<evidence type="ECO:0000313" key="1">
    <source>
        <dbReference type="EMBL" id="TFF40169.1"/>
    </source>
</evidence>
<dbReference type="OrthoDB" id="793842at2"/>
<dbReference type="EMBL" id="SOZE01000002">
    <property type="protein sequence ID" value="TFF40169.1"/>
    <property type="molecule type" value="Genomic_DNA"/>
</dbReference>
<dbReference type="AlphaFoldDB" id="A0A4Y8SM92"/>
<protein>
    <recommendedName>
        <fullName evidence="3">Lipoprotein</fullName>
    </recommendedName>
</protein>
<dbReference type="RefSeq" id="WP_133226633.1">
    <property type="nucleotide sequence ID" value="NZ_SOZE01000002.1"/>
</dbReference>
<organism evidence="1 2">
    <name type="scientific">Mucilaginibacter psychrotolerans</name>
    <dbReference type="NCBI Taxonomy" id="1524096"/>
    <lineage>
        <taxon>Bacteria</taxon>
        <taxon>Pseudomonadati</taxon>
        <taxon>Bacteroidota</taxon>
        <taxon>Sphingobacteriia</taxon>
        <taxon>Sphingobacteriales</taxon>
        <taxon>Sphingobacteriaceae</taxon>
        <taxon>Mucilaginibacter</taxon>
    </lineage>
</organism>
<sequence>MKKYLLSALCVAMLTQACKKDNSDTNQPVKQLPGGVVVIPELPVGTTPDNGDAPSADEPVTDGFAYRKLNKTLGYNKPLFLDVDADGTTDFTFSSVLLEENDKPYLYLLATTKSGSGNKVFVQKGPELVINALYTYPFEDGQTIETTAANNGKWTEIGQKGFILGVSETSAGKDQYGLWVNKTDKYLGIQFKIAGQVRYGWVKLSHDAAKNEIVIKGFGYNKTGGVIKAGQK</sequence>